<dbReference type="Proteomes" id="UP000663841">
    <property type="component" value="Unassembled WGS sequence"/>
</dbReference>
<dbReference type="GO" id="GO:0000981">
    <property type="term" value="F:DNA-binding transcription factor activity, RNA polymerase II-specific"/>
    <property type="evidence" value="ECO:0007669"/>
    <property type="project" value="InterPro"/>
</dbReference>
<comment type="caution">
    <text evidence="8">The sequence shown here is derived from an EMBL/GenBank/DDBJ whole genome shotgun (WGS) entry which is preliminary data.</text>
</comment>
<evidence type="ECO:0000256" key="6">
    <source>
        <dbReference type="SAM" id="MobiDB-lite"/>
    </source>
</evidence>
<evidence type="ECO:0000256" key="1">
    <source>
        <dbReference type="ARBA" id="ARBA00004123"/>
    </source>
</evidence>
<dbReference type="InterPro" id="IPR007219">
    <property type="entry name" value="XnlR_reg_dom"/>
</dbReference>
<proteinExistence type="predicted"/>
<dbReference type="InterPro" id="IPR050815">
    <property type="entry name" value="TF_fung"/>
</dbReference>
<evidence type="ECO:0000256" key="5">
    <source>
        <dbReference type="ARBA" id="ARBA00023242"/>
    </source>
</evidence>
<feature type="domain" description="Xylanolytic transcriptional activator regulatory" evidence="7">
    <location>
        <begin position="274"/>
        <end position="367"/>
    </location>
</feature>
<reference evidence="8" key="1">
    <citation type="submission" date="2021-01" db="EMBL/GenBank/DDBJ databases">
        <authorList>
            <person name="Kaushik A."/>
        </authorList>
    </citation>
    <scope>NUCLEOTIDE SEQUENCE</scope>
    <source>
        <strain evidence="8">AG3-T5</strain>
    </source>
</reference>
<dbReference type="Pfam" id="PF04082">
    <property type="entry name" value="Fungal_trans"/>
    <property type="match status" value="1"/>
</dbReference>
<feature type="region of interest" description="Disordered" evidence="6">
    <location>
        <begin position="27"/>
        <end position="47"/>
    </location>
</feature>
<dbReference type="PANTHER" id="PTHR47338">
    <property type="entry name" value="ZN(II)2CYS6 TRANSCRIPTION FACTOR (EUROFUNG)-RELATED"/>
    <property type="match status" value="1"/>
</dbReference>
<dbReference type="GO" id="GO:0005634">
    <property type="term" value="C:nucleus"/>
    <property type="evidence" value="ECO:0007669"/>
    <property type="project" value="UniProtKB-SubCell"/>
</dbReference>
<keyword evidence="3" id="KW-0805">Transcription regulation</keyword>
<dbReference type="CDD" id="cd12148">
    <property type="entry name" value="fungal_TF_MHR"/>
    <property type="match status" value="1"/>
</dbReference>
<dbReference type="EMBL" id="CAJMWW010000660">
    <property type="protein sequence ID" value="CAE6480883.1"/>
    <property type="molecule type" value="Genomic_DNA"/>
</dbReference>
<keyword evidence="4" id="KW-0804">Transcription</keyword>
<accession>A0A8H3CEE5</accession>
<keyword evidence="2" id="KW-0479">Metal-binding</keyword>
<feature type="compositionally biased region" description="Low complexity" evidence="6">
    <location>
        <begin position="38"/>
        <end position="47"/>
    </location>
</feature>
<evidence type="ECO:0000313" key="9">
    <source>
        <dbReference type="Proteomes" id="UP000663841"/>
    </source>
</evidence>
<evidence type="ECO:0000256" key="3">
    <source>
        <dbReference type="ARBA" id="ARBA00023015"/>
    </source>
</evidence>
<dbReference type="PANTHER" id="PTHR47338:SF29">
    <property type="entry name" value="ZN(2)-C6 FUNGAL-TYPE DOMAIN-CONTAINING PROTEIN"/>
    <property type="match status" value="1"/>
</dbReference>
<keyword evidence="5" id="KW-0539">Nucleus</keyword>
<gene>
    <name evidence="8" type="ORF">RDB_LOCUS206831</name>
</gene>
<sequence length="602" mass="68066">MQPSPSVTDVTPRVDRIKDIEARIKMIEQRRGRTSDPSSAYNSSHSESNLSFGTLLSQLPSQATFPNSTPNSSVHKVPNLSSYVASGASPGLNMLMPRGPANLSLPGEASRKLLNMFMQRKLASGFELHMGRVLRSFQPGSSEPAVPALYYSMLLLGCHFISEPELKFWENMFFERTKLEIEANIARAHSNDTSKYNPLHHLQAMVMLGQWFYFKCRLLEGYVYMTRAMQFAVALGLHELDSRIYGCYVVLNRKSSHRGARRWSPRDPVELGEAINLWCQATRFAMTLGIHRLRSRIFREMPTLNMSTGQILVEHWYPEDQRELAEAINIWWKCCGLDMAGSALNGLPASISPEEITTVWPRLLSEYEPGQIIPNDEYSVESLFDPQLYLIVTDSSQDNVKCLLAKACILMISSAKLAMEFPLGSQVPDEWWVRFEQVDRSVHRFMETMPPVYLGQSSEELAYLIIAHSGIYCAQIQLHSTLAEYEIAQAAQDSRQENDFLGGVSYTRCTEACRAAALAAALVLHIDMSNMLLFIGVAWVGVSKVLIRDIPRLRSRGKVVQTREKEHQLAIIEKCMERAATTYPLFSLQLKELLLLKEQQSI</sequence>
<dbReference type="SMART" id="SM00906">
    <property type="entry name" value="Fungal_trans"/>
    <property type="match status" value="1"/>
</dbReference>
<dbReference type="GO" id="GO:0003677">
    <property type="term" value="F:DNA binding"/>
    <property type="evidence" value="ECO:0007669"/>
    <property type="project" value="InterPro"/>
</dbReference>
<comment type="subcellular location">
    <subcellularLocation>
        <location evidence="1">Nucleus</location>
    </subcellularLocation>
</comment>
<dbReference type="GO" id="GO:0008270">
    <property type="term" value="F:zinc ion binding"/>
    <property type="evidence" value="ECO:0007669"/>
    <property type="project" value="InterPro"/>
</dbReference>
<evidence type="ECO:0000313" key="8">
    <source>
        <dbReference type="EMBL" id="CAE6480883.1"/>
    </source>
</evidence>
<evidence type="ECO:0000256" key="2">
    <source>
        <dbReference type="ARBA" id="ARBA00022723"/>
    </source>
</evidence>
<evidence type="ECO:0000259" key="7">
    <source>
        <dbReference type="SMART" id="SM00906"/>
    </source>
</evidence>
<protein>
    <recommendedName>
        <fullName evidence="7">Xylanolytic transcriptional activator regulatory domain-containing protein</fullName>
    </recommendedName>
</protein>
<organism evidence="8 9">
    <name type="scientific">Rhizoctonia solani</name>
    <dbReference type="NCBI Taxonomy" id="456999"/>
    <lineage>
        <taxon>Eukaryota</taxon>
        <taxon>Fungi</taxon>
        <taxon>Dikarya</taxon>
        <taxon>Basidiomycota</taxon>
        <taxon>Agaricomycotina</taxon>
        <taxon>Agaricomycetes</taxon>
        <taxon>Cantharellales</taxon>
        <taxon>Ceratobasidiaceae</taxon>
        <taxon>Rhizoctonia</taxon>
    </lineage>
</organism>
<dbReference type="AlphaFoldDB" id="A0A8H3CEE5"/>
<dbReference type="GO" id="GO:0006351">
    <property type="term" value="P:DNA-templated transcription"/>
    <property type="evidence" value="ECO:0007669"/>
    <property type="project" value="InterPro"/>
</dbReference>
<evidence type="ECO:0000256" key="4">
    <source>
        <dbReference type="ARBA" id="ARBA00023163"/>
    </source>
</evidence>
<name>A0A8H3CEE5_9AGAM</name>